<evidence type="ECO:0000313" key="2">
    <source>
        <dbReference type="EMBL" id="SOQ45184.1"/>
    </source>
</evidence>
<evidence type="ECO:0000256" key="1">
    <source>
        <dbReference type="SAM" id="MobiDB-lite"/>
    </source>
</evidence>
<dbReference type="AlphaFoldDB" id="A0A2H1VY82"/>
<protein>
    <submittedName>
        <fullName evidence="2">SFRICE_039695</fullName>
    </submittedName>
</protein>
<organism evidence="2">
    <name type="scientific">Spodoptera frugiperda</name>
    <name type="common">Fall armyworm</name>
    <dbReference type="NCBI Taxonomy" id="7108"/>
    <lineage>
        <taxon>Eukaryota</taxon>
        <taxon>Metazoa</taxon>
        <taxon>Ecdysozoa</taxon>
        <taxon>Arthropoda</taxon>
        <taxon>Hexapoda</taxon>
        <taxon>Insecta</taxon>
        <taxon>Pterygota</taxon>
        <taxon>Neoptera</taxon>
        <taxon>Endopterygota</taxon>
        <taxon>Lepidoptera</taxon>
        <taxon>Glossata</taxon>
        <taxon>Ditrysia</taxon>
        <taxon>Noctuoidea</taxon>
        <taxon>Noctuidae</taxon>
        <taxon>Amphipyrinae</taxon>
        <taxon>Spodoptera</taxon>
    </lineage>
</organism>
<feature type="compositionally biased region" description="Polar residues" evidence="1">
    <location>
        <begin position="94"/>
        <end position="106"/>
    </location>
</feature>
<dbReference type="EMBL" id="ODYU01004867">
    <property type="protein sequence ID" value="SOQ45184.1"/>
    <property type="molecule type" value="Genomic_DNA"/>
</dbReference>
<reference evidence="2" key="1">
    <citation type="submission" date="2016-07" db="EMBL/GenBank/DDBJ databases">
        <authorList>
            <person name="Bretaudeau A."/>
        </authorList>
    </citation>
    <scope>NUCLEOTIDE SEQUENCE</scope>
    <source>
        <strain evidence="2">Rice</strain>
        <tissue evidence="2">Whole body</tissue>
    </source>
</reference>
<gene>
    <name evidence="2" type="ORF">SFRICE_039695</name>
</gene>
<sequence>MTSSVLGDARGSTRLLLTKNYPILTPAFRAGAPKWTNGHKASSLIGTFVERHVSQETLGNIVDYATRNSFNKVAAMSSDVARYRPTSPDVSGDTCRSTNVPNGDEA</sequence>
<accession>A0A2H1VY82</accession>
<proteinExistence type="predicted"/>
<name>A0A2H1VY82_SPOFR</name>
<feature type="region of interest" description="Disordered" evidence="1">
    <location>
        <begin position="83"/>
        <end position="106"/>
    </location>
</feature>